<gene>
    <name evidence="1" type="ORF">CIK84_17380</name>
</gene>
<dbReference type="CDD" id="cd00586">
    <property type="entry name" value="4HBT"/>
    <property type="match status" value="1"/>
</dbReference>
<organism evidence="1 2">
    <name type="scientific">Glutamicibacter arilaitensis</name>
    <dbReference type="NCBI Taxonomy" id="256701"/>
    <lineage>
        <taxon>Bacteria</taxon>
        <taxon>Bacillati</taxon>
        <taxon>Actinomycetota</taxon>
        <taxon>Actinomycetes</taxon>
        <taxon>Micrococcales</taxon>
        <taxon>Micrococcaceae</taxon>
        <taxon>Glutamicibacter</taxon>
    </lineage>
</organism>
<dbReference type="Gene3D" id="3.10.129.10">
    <property type="entry name" value="Hotdog Thioesterase"/>
    <property type="match status" value="1"/>
</dbReference>
<evidence type="ECO:0000313" key="2">
    <source>
        <dbReference type="Proteomes" id="UP000235739"/>
    </source>
</evidence>
<dbReference type="Proteomes" id="UP000235739">
    <property type="component" value="Unassembled WGS sequence"/>
</dbReference>
<protein>
    <submittedName>
        <fullName evidence="1">Acyl-CoA thioesterase</fullName>
    </submittedName>
</protein>
<dbReference type="SUPFAM" id="SSF54637">
    <property type="entry name" value="Thioesterase/thiol ester dehydrase-isomerase"/>
    <property type="match status" value="1"/>
</dbReference>
<dbReference type="InterPro" id="IPR029069">
    <property type="entry name" value="HotDog_dom_sf"/>
</dbReference>
<dbReference type="GeneID" id="303186262"/>
<proteinExistence type="predicted"/>
<evidence type="ECO:0000313" key="1">
    <source>
        <dbReference type="EMBL" id="PMQ19110.1"/>
    </source>
</evidence>
<dbReference type="Pfam" id="PF13279">
    <property type="entry name" value="4HBT_2"/>
    <property type="match status" value="1"/>
</dbReference>
<comment type="caution">
    <text evidence="1">The sequence shown here is derived from an EMBL/GenBank/DDBJ whole genome shotgun (WGS) entry which is preliminary data.</text>
</comment>
<sequence>MHMIFRILMVYLNSKKASKLSMFDTSSVKMRATLTDIDFAGHINNGMYFSIFDLGRFDLMFRSGVWDIMSKNKWVPVVQTETITFRKSVRLGTKFSQETRLIGMDDKCIFFEQRIVVKGEIYARAYIATRMTSKKGAVSNEEILAAVGLELPADMALPEWLHEWREDGALPSTRKPAPHNWIR</sequence>
<dbReference type="PANTHER" id="PTHR12475:SF4">
    <property type="entry name" value="PROTEIN THEM6"/>
    <property type="match status" value="1"/>
</dbReference>
<name>A0A2N7RYZ5_9MICC</name>
<dbReference type="RefSeq" id="WP_041649001.1">
    <property type="nucleotide sequence ID" value="NZ_JABUYH010000014.1"/>
</dbReference>
<dbReference type="PANTHER" id="PTHR12475">
    <property type="match status" value="1"/>
</dbReference>
<accession>A0A2N7RYZ5</accession>
<dbReference type="EMBL" id="PNQX01000003">
    <property type="protein sequence ID" value="PMQ19110.1"/>
    <property type="molecule type" value="Genomic_DNA"/>
</dbReference>
<dbReference type="AlphaFoldDB" id="A0A2N7RYZ5"/>
<dbReference type="InterPro" id="IPR051490">
    <property type="entry name" value="THEM6_lcsJ_thioesterase"/>
</dbReference>
<reference evidence="1 2" key="1">
    <citation type="journal article" date="2017" name="Elife">
        <title>Extensive horizontal gene transfer in cheese-associated bacteria.</title>
        <authorList>
            <person name="Bonham K.S."/>
            <person name="Wolfe B.E."/>
            <person name="Dutton R.J."/>
        </authorList>
    </citation>
    <scope>NUCLEOTIDE SEQUENCE [LARGE SCALE GENOMIC DNA]</scope>
    <source>
        <strain evidence="1 2">JB182</strain>
    </source>
</reference>